<evidence type="ECO:0000256" key="3">
    <source>
        <dbReference type="ARBA" id="ARBA00022490"/>
    </source>
</evidence>
<feature type="domain" description="PTS EIIA type-2" evidence="12">
    <location>
        <begin position="543"/>
        <end position="683"/>
    </location>
</feature>
<evidence type="ECO:0000256" key="6">
    <source>
        <dbReference type="ARBA" id="ARBA00022683"/>
    </source>
</evidence>
<dbReference type="Pfam" id="PF00359">
    <property type="entry name" value="PTS_EIIA_2"/>
    <property type="match status" value="1"/>
</dbReference>
<dbReference type="AlphaFoldDB" id="A0A060LYW1"/>
<evidence type="ECO:0000256" key="7">
    <source>
        <dbReference type="ARBA" id="ARBA00022777"/>
    </source>
</evidence>
<comment type="subcellular location">
    <subcellularLocation>
        <location evidence="1">Cytoplasm</location>
    </subcellularLocation>
</comment>
<protein>
    <recommendedName>
        <fullName evidence="10">Ascorbate-specific PTS system EIIA component</fullName>
    </recommendedName>
    <alternativeName>
        <fullName evidence="11">Ascorbate-specific phosphotransferase enzyme IIA component</fullName>
    </alternativeName>
</protein>
<dbReference type="Gene3D" id="1.10.10.10">
    <property type="entry name" value="Winged helix-like DNA-binding domain superfamily/Winged helix DNA-binding domain"/>
    <property type="match status" value="1"/>
</dbReference>
<dbReference type="InterPro" id="IPR051351">
    <property type="entry name" value="Ascorbate-PTS_EIIA_comp"/>
</dbReference>
<accession>A0A060LYW1</accession>
<reference evidence="15 16" key="1">
    <citation type="journal article" date="2014" name="Gene">
        <title>A comparative genomic analysis of the alkalitolerant soil bacterium Bacillus lehensis G1.</title>
        <authorList>
            <person name="Noor Y.M."/>
            <person name="Samsulrizal N.H."/>
            <person name="Jema'on N.A."/>
            <person name="Low K.O."/>
            <person name="Ramli A.N."/>
            <person name="Alias N.I."/>
            <person name="Damis S.I."/>
            <person name="Fuzi S.F."/>
            <person name="Isa M.N."/>
            <person name="Murad A.M."/>
            <person name="Raih M.F."/>
            <person name="Bakar F.D."/>
            <person name="Najimudin N."/>
            <person name="Mahadi N.M."/>
            <person name="Illias R.M."/>
        </authorList>
    </citation>
    <scope>NUCLEOTIDE SEQUENCE [LARGE SCALE GENOMIC DNA]</scope>
    <source>
        <strain evidence="15 16">G1</strain>
    </source>
</reference>
<dbReference type="PROSITE" id="PS51094">
    <property type="entry name" value="PTS_EIIA_TYPE_2"/>
    <property type="match status" value="1"/>
</dbReference>
<gene>
    <name evidence="15" type="ORF">BleG1_0865</name>
</gene>
<dbReference type="EMBL" id="CP003923">
    <property type="protein sequence ID" value="AIC93473.1"/>
    <property type="molecule type" value="Genomic_DNA"/>
</dbReference>
<keyword evidence="2" id="KW-0813">Transport</keyword>
<dbReference type="Gene3D" id="3.40.930.10">
    <property type="entry name" value="Mannitol-specific EII, Chain A"/>
    <property type="match status" value="1"/>
</dbReference>
<keyword evidence="3" id="KW-0963">Cytoplasm</keyword>
<dbReference type="GO" id="GO:0008982">
    <property type="term" value="F:protein-N(PI)-phosphohistidine-sugar phosphotransferase activity"/>
    <property type="evidence" value="ECO:0007669"/>
    <property type="project" value="InterPro"/>
</dbReference>
<dbReference type="GO" id="GO:0006355">
    <property type="term" value="P:regulation of DNA-templated transcription"/>
    <property type="evidence" value="ECO:0007669"/>
    <property type="project" value="InterPro"/>
</dbReference>
<comment type="function">
    <text evidence="9">The phosphoenolpyruvate-dependent sugar phosphotransferase system (sugar PTS), a major carbohydrate active transport system, catalyzes the phosphorylation of incoming sugar substrates concomitantly with their translocation across the cell membrane. The enzyme II UlaABC PTS system is involved in ascorbate transport.</text>
</comment>
<keyword evidence="4" id="KW-0597">Phosphoprotein</keyword>
<evidence type="ECO:0000256" key="5">
    <source>
        <dbReference type="ARBA" id="ARBA00022679"/>
    </source>
</evidence>
<evidence type="ECO:0000313" key="16">
    <source>
        <dbReference type="Proteomes" id="UP000027142"/>
    </source>
</evidence>
<feature type="domain" description="PTS EIIB type-2" evidence="13">
    <location>
        <begin position="404"/>
        <end position="491"/>
    </location>
</feature>
<evidence type="ECO:0000256" key="11">
    <source>
        <dbReference type="ARBA" id="ARBA00042072"/>
    </source>
</evidence>
<evidence type="ECO:0000256" key="4">
    <source>
        <dbReference type="ARBA" id="ARBA00022553"/>
    </source>
</evidence>
<dbReference type="eggNOG" id="COG1762">
    <property type="taxonomic scope" value="Bacteria"/>
</dbReference>
<evidence type="ECO:0000256" key="2">
    <source>
        <dbReference type="ARBA" id="ARBA00022448"/>
    </source>
</evidence>
<keyword evidence="16" id="KW-1185">Reference proteome</keyword>
<dbReference type="HOGENOM" id="CLU_013442_1_0_9"/>
<keyword evidence="6" id="KW-0598">Phosphotransferase system</keyword>
<dbReference type="CDD" id="cd00211">
    <property type="entry name" value="PTS_IIA_fru"/>
    <property type="match status" value="1"/>
</dbReference>
<dbReference type="GO" id="GO:0016301">
    <property type="term" value="F:kinase activity"/>
    <property type="evidence" value="ECO:0007669"/>
    <property type="project" value="UniProtKB-KW"/>
</dbReference>
<dbReference type="Proteomes" id="UP000027142">
    <property type="component" value="Chromosome"/>
</dbReference>
<evidence type="ECO:0000313" key="15">
    <source>
        <dbReference type="EMBL" id="AIC93473.1"/>
    </source>
</evidence>
<evidence type="ECO:0000259" key="12">
    <source>
        <dbReference type="PROSITE" id="PS51094"/>
    </source>
</evidence>
<dbReference type="Pfam" id="PF00874">
    <property type="entry name" value="PRD"/>
    <property type="match status" value="2"/>
</dbReference>
<dbReference type="InterPro" id="IPR013011">
    <property type="entry name" value="PTS_EIIB_2"/>
</dbReference>
<evidence type="ECO:0000256" key="9">
    <source>
        <dbReference type="ARBA" id="ARBA00037387"/>
    </source>
</evidence>
<name>A0A060LYW1_9BACI</name>
<dbReference type="STRING" id="1246626.BleG1_0865"/>
<dbReference type="SUPFAM" id="SSF63520">
    <property type="entry name" value="PTS-regulatory domain, PRD"/>
    <property type="match status" value="2"/>
</dbReference>
<proteinExistence type="predicted"/>
<dbReference type="PROSITE" id="PS51099">
    <property type="entry name" value="PTS_EIIB_TYPE_2"/>
    <property type="match status" value="1"/>
</dbReference>
<dbReference type="InterPro" id="IPR036388">
    <property type="entry name" value="WH-like_DNA-bd_sf"/>
</dbReference>
<dbReference type="GO" id="GO:0005737">
    <property type="term" value="C:cytoplasm"/>
    <property type="evidence" value="ECO:0007669"/>
    <property type="project" value="UniProtKB-SubCell"/>
</dbReference>
<dbReference type="InterPro" id="IPR007737">
    <property type="entry name" value="Mga_HTH"/>
</dbReference>
<sequence length="688" mass="80002">MALNDRSQKILNEIISNRQITSGVLEKKHDLSRRQLGYTIQKINEWLVSEDLPEIERTRQGHFIVDQSVFSTLSRQPASVTNTTQDQGFLTEEQRCHYILFMLLASEEELSLYHFQSELGYSKNTILHDLKRVQNRLKDHNLDIHYSRRNGYRLKGKELHIRKLLIYLVDIAVHSSQDTTWLEDVASIKKEEIEELKRRIDRVEKRLGIRFTDEKLLAMPYIFLLVLKRITSGCGLEPFSIEYEELSDTKEYQATEFIFQNMTDVPKQERLFIALHLLTANVHWADLIVEDDSIPDLLPALSTMLRSFEKSACIYLQEREMLLKKLVQHTKPAYYRIRYQLTEIETVQNPFSVEYRELHHLVKRSLGPLEELFGKEIPETEAIYLTMLIGSWMTRQGESISKKTKAIVVCPQGVSVSRLMLKELKELFPEFIFLDSLSVRQFNVYELSYDIIFSQTPLATDKLVYVTKAFLSREEKHRLKQQVMQDIHGYKPMTIQIDQLMDIISGYATIENESDLKEALHAYFFPEDRKAYRDESFQNGLETFLTTDMIQQEDTVPNWDEALKLAAKPLIEKGIVEPRYVDALVANKDRDPYIIIGPGLAIPHAAPEEGVIQTGMSLLQLKTPVHFSEEEQIRVLVVIAAKDKHQHIRALRQLIKLAATKKDRELFLTASSIKDIETMIMAYSMDEE</sequence>
<dbReference type="PANTHER" id="PTHR36203:SF1">
    <property type="entry name" value="ASCORBATE-SPECIFIC PTS SYSTEM EIIA COMPONENT"/>
    <property type="match status" value="1"/>
</dbReference>
<dbReference type="eggNOG" id="COG3711">
    <property type="taxonomic scope" value="Bacteria"/>
</dbReference>
<dbReference type="InterPro" id="IPR036634">
    <property type="entry name" value="PRD_sf"/>
</dbReference>
<dbReference type="PATRIC" id="fig|1246626.3.peg.870"/>
<evidence type="ECO:0000256" key="8">
    <source>
        <dbReference type="ARBA" id="ARBA00023159"/>
    </source>
</evidence>
<keyword evidence="7" id="KW-0418">Kinase</keyword>
<dbReference type="RefSeq" id="WP_038477591.1">
    <property type="nucleotide sequence ID" value="NZ_CP003923.1"/>
</dbReference>
<dbReference type="PROSITE" id="PS51372">
    <property type="entry name" value="PRD_2"/>
    <property type="match status" value="2"/>
</dbReference>
<dbReference type="CDD" id="cd05568">
    <property type="entry name" value="PTS_IIB_bgl_like"/>
    <property type="match status" value="1"/>
</dbReference>
<dbReference type="InterPro" id="IPR011608">
    <property type="entry name" value="PRD"/>
</dbReference>
<dbReference type="KEGG" id="ble:BleG1_0865"/>
<feature type="domain" description="PRD" evidence="14">
    <location>
        <begin position="292"/>
        <end position="399"/>
    </location>
</feature>
<dbReference type="InterPro" id="IPR002178">
    <property type="entry name" value="PTS_EIIA_type-2_dom"/>
</dbReference>
<dbReference type="InterPro" id="IPR016152">
    <property type="entry name" value="PTrfase/Anion_transptr"/>
</dbReference>
<evidence type="ECO:0000259" key="13">
    <source>
        <dbReference type="PROSITE" id="PS51099"/>
    </source>
</evidence>
<evidence type="ECO:0000256" key="10">
    <source>
        <dbReference type="ARBA" id="ARBA00041175"/>
    </source>
</evidence>
<dbReference type="PANTHER" id="PTHR36203">
    <property type="entry name" value="ASCORBATE-SPECIFIC PTS SYSTEM EIIA COMPONENT"/>
    <property type="match status" value="1"/>
</dbReference>
<feature type="domain" description="PRD" evidence="14">
    <location>
        <begin position="187"/>
        <end position="287"/>
    </location>
</feature>
<dbReference type="Pfam" id="PF05043">
    <property type="entry name" value="Mga"/>
    <property type="match status" value="1"/>
</dbReference>
<evidence type="ECO:0000259" key="14">
    <source>
        <dbReference type="PROSITE" id="PS51372"/>
    </source>
</evidence>
<dbReference type="SUPFAM" id="SSF55804">
    <property type="entry name" value="Phoshotransferase/anion transport protein"/>
    <property type="match status" value="1"/>
</dbReference>
<keyword evidence="8" id="KW-0010">Activator</keyword>
<keyword evidence="5 15" id="KW-0808">Transferase</keyword>
<dbReference type="OrthoDB" id="369398at2"/>
<evidence type="ECO:0000256" key="1">
    <source>
        <dbReference type="ARBA" id="ARBA00004496"/>
    </source>
</evidence>
<dbReference type="GO" id="GO:0009401">
    <property type="term" value="P:phosphoenolpyruvate-dependent sugar phosphotransferase system"/>
    <property type="evidence" value="ECO:0007669"/>
    <property type="project" value="UniProtKB-KW"/>
</dbReference>
<dbReference type="Gene3D" id="3.40.50.2300">
    <property type="match status" value="1"/>
</dbReference>
<dbReference type="PROSITE" id="PS00372">
    <property type="entry name" value="PTS_EIIA_TYPE_2_HIS"/>
    <property type="match status" value="1"/>
</dbReference>
<dbReference type="Gene3D" id="1.10.1790.10">
    <property type="entry name" value="PRD domain"/>
    <property type="match status" value="1"/>
</dbReference>
<organism evidence="15 16">
    <name type="scientific">Shouchella lehensis G1</name>
    <dbReference type="NCBI Taxonomy" id="1246626"/>
    <lineage>
        <taxon>Bacteria</taxon>
        <taxon>Bacillati</taxon>
        <taxon>Bacillota</taxon>
        <taxon>Bacilli</taxon>
        <taxon>Bacillales</taxon>
        <taxon>Bacillaceae</taxon>
        <taxon>Shouchella</taxon>
    </lineage>
</organism>